<protein>
    <submittedName>
        <fullName evidence="1">Uncharacterized protein</fullName>
    </submittedName>
</protein>
<accession>A0A3B1K182</accession>
<reference evidence="2" key="2">
    <citation type="journal article" date="2014" name="Nat. Commun.">
        <title>The cavefish genome reveals candidate genes for eye loss.</title>
        <authorList>
            <person name="McGaugh S.E."/>
            <person name="Gross J.B."/>
            <person name="Aken B."/>
            <person name="Blin M."/>
            <person name="Borowsky R."/>
            <person name="Chalopin D."/>
            <person name="Hinaux H."/>
            <person name="Jeffery W.R."/>
            <person name="Keene A."/>
            <person name="Ma L."/>
            <person name="Minx P."/>
            <person name="Murphy D."/>
            <person name="O'Quin K.E."/>
            <person name="Retaux S."/>
            <person name="Rohner N."/>
            <person name="Searle S.M."/>
            <person name="Stahl B.A."/>
            <person name="Tabin C."/>
            <person name="Volff J.N."/>
            <person name="Yoshizawa M."/>
            <person name="Warren W.C."/>
        </authorList>
    </citation>
    <scope>NUCLEOTIDE SEQUENCE [LARGE SCALE GENOMIC DNA]</scope>
    <source>
        <strain evidence="2">female</strain>
    </source>
</reference>
<reference evidence="2" key="1">
    <citation type="submission" date="2013-03" db="EMBL/GenBank/DDBJ databases">
        <authorList>
            <person name="Jeffery W."/>
            <person name="Warren W."/>
            <person name="Wilson R.K."/>
        </authorList>
    </citation>
    <scope>NUCLEOTIDE SEQUENCE</scope>
    <source>
        <strain evidence="2">female</strain>
    </source>
</reference>
<reference evidence="1" key="3">
    <citation type="submission" date="2025-08" db="UniProtKB">
        <authorList>
            <consortium name="Ensembl"/>
        </authorList>
    </citation>
    <scope>IDENTIFICATION</scope>
</reference>
<dbReference type="Proteomes" id="UP000018467">
    <property type="component" value="Unassembled WGS sequence"/>
</dbReference>
<sequence>MVPIHPLTDASCRPAPPLSVMGRERHLLNFVPSGRRKPIAELHEQDSNLQPLVNSGSALDCRTTQPCEGIQHFILFFFYKFTNMVSIKHLIHKTGMFHYFKETHLSYKLGLVALY</sequence>
<keyword evidence="2" id="KW-1185">Reference proteome</keyword>
<organism evidence="1 2">
    <name type="scientific">Astyanax mexicanus</name>
    <name type="common">Blind cave fish</name>
    <name type="synonym">Astyanax fasciatus mexicanus</name>
    <dbReference type="NCBI Taxonomy" id="7994"/>
    <lineage>
        <taxon>Eukaryota</taxon>
        <taxon>Metazoa</taxon>
        <taxon>Chordata</taxon>
        <taxon>Craniata</taxon>
        <taxon>Vertebrata</taxon>
        <taxon>Euteleostomi</taxon>
        <taxon>Actinopterygii</taxon>
        <taxon>Neopterygii</taxon>
        <taxon>Teleostei</taxon>
        <taxon>Ostariophysi</taxon>
        <taxon>Characiformes</taxon>
        <taxon>Characoidei</taxon>
        <taxon>Acestrorhamphidae</taxon>
        <taxon>Acestrorhamphinae</taxon>
        <taxon>Astyanax</taxon>
    </lineage>
</organism>
<dbReference type="Bgee" id="ENSAMXG00000041927">
    <property type="expression patterns" value="Expressed in camera-type eye"/>
</dbReference>
<evidence type="ECO:0000313" key="1">
    <source>
        <dbReference type="Ensembl" id="ENSAMXP00000047845.1"/>
    </source>
</evidence>
<name>A0A3B1K182_ASTMX</name>
<dbReference type="AlphaFoldDB" id="A0A3B1K182"/>
<evidence type="ECO:0000313" key="2">
    <source>
        <dbReference type="Proteomes" id="UP000018467"/>
    </source>
</evidence>
<proteinExistence type="predicted"/>
<reference evidence="1" key="4">
    <citation type="submission" date="2025-09" db="UniProtKB">
        <authorList>
            <consortium name="Ensembl"/>
        </authorList>
    </citation>
    <scope>IDENTIFICATION</scope>
</reference>
<dbReference type="Ensembl" id="ENSAMXT00000039215.1">
    <property type="protein sequence ID" value="ENSAMXP00000047845.1"/>
    <property type="gene ID" value="ENSAMXG00000041927.1"/>
</dbReference>
<dbReference type="InParanoid" id="A0A3B1K182"/>